<dbReference type="InterPro" id="IPR000152">
    <property type="entry name" value="EGF-type_Asp/Asn_hydroxyl_site"/>
</dbReference>
<dbReference type="Gene3D" id="2.60.40.10">
    <property type="entry name" value="Immunoglobulins"/>
    <property type="match status" value="1"/>
</dbReference>
<comment type="caution">
    <text evidence="2">Lacks conserved residue(s) required for the propagation of feature annotation.</text>
</comment>
<dbReference type="InterPro" id="IPR000742">
    <property type="entry name" value="EGF"/>
</dbReference>
<dbReference type="SUPFAM" id="SSF57414">
    <property type="entry name" value="Hairpin loop containing domain-like"/>
    <property type="match status" value="1"/>
</dbReference>
<dbReference type="EMBL" id="JAODUO010001381">
    <property type="protein sequence ID" value="KAK2165103.1"/>
    <property type="molecule type" value="Genomic_DNA"/>
</dbReference>
<dbReference type="InterPro" id="IPR036116">
    <property type="entry name" value="FN3_sf"/>
</dbReference>
<dbReference type="PANTHER" id="PTHR16897">
    <property type="entry name" value="OS10G0105400 PROTEIN"/>
    <property type="match status" value="1"/>
</dbReference>
<dbReference type="Proteomes" id="UP001209878">
    <property type="component" value="Unassembled WGS sequence"/>
</dbReference>
<evidence type="ECO:0000259" key="5">
    <source>
        <dbReference type="PROSITE" id="PS50026"/>
    </source>
</evidence>
<keyword evidence="1 2" id="KW-1015">Disulfide bond</keyword>
<dbReference type="Gene3D" id="2.10.25.10">
    <property type="entry name" value="Laminin"/>
    <property type="match status" value="2"/>
</dbReference>
<gene>
    <name evidence="6" type="ORF">NP493_1383g00044</name>
</gene>
<dbReference type="InterPro" id="IPR003609">
    <property type="entry name" value="Pan_app"/>
</dbReference>
<dbReference type="Pfam" id="PF17963">
    <property type="entry name" value="Big_9"/>
    <property type="match status" value="1"/>
</dbReference>
<dbReference type="PROSITE" id="PS01186">
    <property type="entry name" value="EGF_2"/>
    <property type="match status" value="1"/>
</dbReference>
<evidence type="ECO:0000256" key="4">
    <source>
        <dbReference type="SAM" id="Phobius"/>
    </source>
</evidence>
<dbReference type="PROSITE" id="PS01187">
    <property type="entry name" value="EGF_CA"/>
    <property type="match status" value="1"/>
</dbReference>
<feature type="domain" description="EGF-like" evidence="5">
    <location>
        <begin position="2775"/>
        <end position="2820"/>
    </location>
</feature>
<dbReference type="SMART" id="SM00181">
    <property type="entry name" value="EGF"/>
    <property type="match status" value="2"/>
</dbReference>
<evidence type="ECO:0000256" key="3">
    <source>
        <dbReference type="SAM" id="MobiDB-lite"/>
    </source>
</evidence>
<feature type="region of interest" description="Disordered" evidence="3">
    <location>
        <begin position="280"/>
        <end position="309"/>
    </location>
</feature>
<name>A0AAD9K6M1_RIDPI</name>
<accession>A0AAD9K6M1</accession>
<evidence type="ECO:0000256" key="1">
    <source>
        <dbReference type="ARBA" id="ARBA00023157"/>
    </source>
</evidence>
<feature type="transmembrane region" description="Helical" evidence="4">
    <location>
        <begin position="2864"/>
        <end position="2886"/>
    </location>
</feature>
<proteinExistence type="predicted"/>
<dbReference type="SUPFAM" id="SSF49265">
    <property type="entry name" value="Fibronectin type III"/>
    <property type="match status" value="1"/>
</dbReference>
<evidence type="ECO:0000256" key="2">
    <source>
        <dbReference type="PROSITE-ProRule" id="PRU00076"/>
    </source>
</evidence>
<dbReference type="PROSITE" id="PS50026">
    <property type="entry name" value="EGF_3"/>
    <property type="match status" value="1"/>
</dbReference>
<reference evidence="6" key="1">
    <citation type="journal article" date="2023" name="Mol. Biol. Evol.">
        <title>Third-Generation Sequencing Reveals the Adaptive Role of the Epigenome in Three Deep-Sea Polychaetes.</title>
        <authorList>
            <person name="Perez M."/>
            <person name="Aroh O."/>
            <person name="Sun Y."/>
            <person name="Lan Y."/>
            <person name="Juniper S.K."/>
            <person name="Young C.R."/>
            <person name="Angers B."/>
            <person name="Qian P.Y."/>
        </authorList>
    </citation>
    <scope>NUCLEOTIDE SEQUENCE</scope>
    <source>
        <strain evidence="6">R07B-5</strain>
    </source>
</reference>
<feature type="region of interest" description="Disordered" evidence="3">
    <location>
        <begin position="2294"/>
        <end position="2345"/>
    </location>
</feature>
<feature type="disulfide bond" evidence="2">
    <location>
        <begin position="2810"/>
        <end position="2819"/>
    </location>
</feature>
<dbReference type="PANTHER" id="PTHR16897:SF2">
    <property type="entry name" value="OS03G0226600 PROTEIN"/>
    <property type="match status" value="1"/>
</dbReference>
<keyword evidence="4" id="KW-0472">Membrane</keyword>
<comment type="caution">
    <text evidence="6">The sequence shown here is derived from an EMBL/GenBank/DDBJ whole genome shotgun (WGS) entry which is preliminary data.</text>
</comment>
<dbReference type="InterPro" id="IPR013783">
    <property type="entry name" value="Ig-like_fold"/>
</dbReference>
<keyword evidence="4" id="KW-0812">Transmembrane</keyword>
<dbReference type="FunFam" id="2.10.25.10:FF:001123">
    <property type="entry name" value="Uncharacterized protein"/>
    <property type="match status" value="1"/>
</dbReference>
<evidence type="ECO:0000313" key="6">
    <source>
        <dbReference type="EMBL" id="KAK2165103.1"/>
    </source>
</evidence>
<feature type="compositionally biased region" description="Acidic residues" evidence="3">
    <location>
        <begin position="280"/>
        <end position="291"/>
    </location>
</feature>
<dbReference type="InterPro" id="IPR018097">
    <property type="entry name" value="EGF_Ca-bd_CS"/>
</dbReference>
<evidence type="ECO:0000313" key="7">
    <source>
        <dbReference type="Proteomes" id="UP001209878"/>
    </source>
</evidence>
<protein>
    <recommendedName>
        <fullName evidence="5">EGF-like domain-containing protein</fullName>
    </recommendedName>
</protein>
<keyword evidence="7" id="KW-1185">Reference proteome</keyword>
<dbReference type="GO" id="GO:0005509">
    <property type="term" value="F:calcium ion binding"/>
    <property type="evidence" value="ECO:0007669"/>
    <property type="project" value="InterPro"/>
</dbReference>
<dbReference type="SMART" id="SM00179">
    <property type="entry name" value="EGF_CA"/>
    <property type="match status" value="1"/>
</dbReference>
<dbReference type="Pfam" id="PF00024">
    <property type="entry name" value="PAN_1"/>
    <property type="match status" value="1"/>
</dbReference>
<dbReference type="CDD" id="cd00054">
    <property type="entry name" value="EGF_CA"/>
    <property type="match status" value="2"/>
</dbReference>
<dbReference type="Gene3D" id="3.50.4.10">
    <property type="entry name" value="Hepatocyte Growth Factor"/>
    <property type="match status" value="1"/>
</dbReference>
<organism evidence="6 7">
    <name type="scientific">Ridgeia piscesae</name>
    <name type="common">Tubeworm</name>
    <dbReference type="NCBI Taxonomy" id="27915"/>
    <lineage>
        <taxon>Eukaryota</taxon>
        <taxon>Metazoa</taxon>
        <taxon>Spiralia</taxon>
        <taxon>Lophotrochozoa</taxon>
        <taxon>Annelida</taxon>
        <taxon>Polychaeta</taxon>
        <taxon>Sedentaria</taxon>
        <taxon>Canalipalpata</taxon>
        <taxon>Sabellida</taxon>
        <taxon>Siboglinidae</taxon>
        <taxon>Ridgeia</taxon>
    </lineage>
</organism>
<keyword evidence="4" id="KW-1133">Transmembrane helix</keyword>
<dbReference type="PROSITE" id="PS00022">
    <property type="entry name" value="EGF_1"/>
    <property type="match status" value="1"/>
</dbReference>
<dbReference type="PROSITE" id="PS00010">
    <property type="entry name" value="ASX_HYDROXYL"/>
    <property type="match status" value="1"/>
</dbReference>
<dbReference type="InterPro" id="IPR001881">
    <property type="entry name" value="EGF-like_Ca-bd_dom"/>
</dbReference>
<sequence length="2926" mass="323547">MSEAKIEIGLCLSNVTLPLLTRQADSPSVDKMLNMKIGDVIKLVDVSGVDEKQMTELVEDLREAFKQWLTKQINDLMVKIFANEFERFDICLTGPELGFGPYYVPILDYPPIVIFLGPVPVWFMFGVDGFYGATFTCRLCLMSMKLTPKIVPRLGCRGWGSATASIWLVEAELRLDGYILTTSFPVTITVEFKKFPLEVRARMDLNLIAVRLELRGKLTFRFCIYIPWKGTKCWDKRYNKLLWSYQTEPVNKELWNYNDAEPDKTPPDFGWYNKAKCGNCEEDSSTDDNGDDTSGSQRKRRAIGPSGTGCHVAQIAGRDYTEPAFTIEFGVADDRSEVELSYCVGTFSGGCDKLVHSIHLYFSVKAQNSMGLSAVTSCELPTYDMTLPEGRITPDFRSTSSHGAQIADWQSVDSVKATSRVDTGSDPLGLRVLEHFTAPREGRLVAPPVETARYQYASACARHCLSLPDTVCRSFNYDYDYDSATAGVCELMNRVEERTIHVRQSGRFHHFERRGIGHVTYARFTHLRLAHNTTIYLNYYLRNIVGYTNIISSNGVLVDLTPPAPGMIKNEASDSFTHDSCSNFVPTLWQHRCAPETNHPTHRTIVDGEGSLTIFNGHEPGVDTKYTRANRMITANWDGIHDYETGILMYTWAVGRSPCGDDIVTHNDPHEHIASASEWTNIGLAFPLNLPVYDLAYDEDSFLISFRMNATDPVSGIKIGEVGLGRSRRDTYLLPWTTVQNYSHVEHKFRVPDGVPAWVKMRVTNNAKYLFDLGTAPGSADVVANIAMPYTVTSRCVDGLQLQHKRVYYSSVTAFNGAIVEKNVTVRSDGVYVDVTPPLKGIVKDGNDPNSDEIYSSEPSTVSSAWREFSDPESGIKRYNVDVYKTSAGSNSKENIIYTTENVDPSVSSMVRHHFHLHHGDFVRVAVTATNKAESSTSVTSDGFKIDLTEPKMSQLVDGGDLNDDMQYTDSTTSLTASWSFIDPESGIDHYKISAHELHGGKWTRIYPISTHWKIVPGNATTWTTDEALTLKIGALYKTQVSAVNGAGLTAAHYTNGVLVDPTLPQMIFVHAGVLSGDSEELLDGYVIHNDENGIIASWSASDVESGIGEYLVGIGTKKGTTDLLEFRSMGISKDGYINKVNLALTNESTNVPIYYITVKSRNGAGKESSVLSSSPIKVVSGDVAGVVRDGPDTGVDIDYQLDLSTVTVTFSGYESQRDGVSRYEWAVGSAPRLDDVMLYSDINLVTHDGWPMGMLGIGGSGKGQGQLPLSAAVKYYTTVRAVTGAGNVLESASDGILVDVTAPVAEITSLGRKTLNRTDARTESTEVLYQKEADSFTMGWDVDDRESGVSGVWFRVGTYLGAGNIHPKTWIGNATMLPNDLVKPHVDGQPNIFTLDATNGWTIRLHFQVRSSVQKVCKAVIRLSAVGLASSRRKVKFPIIHLAWERQKEMTVCTHPLISKQARACIGLRIGLVVEVSDICVMSAKGNTNTEQNGTERGMMAAPETADDITTVITRSSMLSTLIKDLRDFQDNNDGLSAHWDFSGDPCPIVKYHWAIHKFDGTVVLPMTDLPEGVMKAEADELNLKDGESYFVIVRATNKLGFIYSLRSDGLTVQLEPLLPGNVRDGDIAGVDLNLQLSVTTLSANWDGFGVNKVDGSIGKHHEIDHYEIAIGTDRRYPNTRTNVWPFTNVGLNVTWTISDLKLIPRKAVYYVTVRAYSVYIPSATTVSFSWSGFKFLLPVKFYQWGVGTVDPAQTTVTCEMLLETTDGDKSATRDANYTHLFDTQPLTSVSLDTDVTQHGLKLVQGRTYHVLVLAADESGGCVETSAAFTVDTTLPIAGQIGVGPDNRLNVLYSSSADTMTTWWTGFTDPESGVKKMNIRLWSGGESCTAPNIDSMTSIIEFIELPSNASSYEFKNINLQNSVVYYIELQVTNGADMSQSVFSRPILLDAASPKAGTVKHGRDFTTEITYQHSTKEMQGVFLYLPLATGPSCPRRVYTMSSHETDLTPLVHKHLQGMQRQKQDGVTFRDFQQYWELKLYIDKRQRALMSGTTSVSSECQLTLGVYNRHGWVAPLDDVFNPPETAALIRKLTLPATSTELCRFGEPYRGLVHPVVEFLAAVGTSAFGSDVSAYQTITRPCIPCQHTCDELVCNTTCLADQTQVVHVDITNLALEPRQTGADTNETLLQVYYLTVKAVTASGQYVTASSAGVYIDTTPPVVEMLYHIDLAWNQDEPSDYQGDNSTIAVYYQVFDGESEVVETWWAIGSGPGRTDVQAFCQNYHRPACAQHLTGGCNHHDSVTQRRRTSPTTEKDTEPFGDETDTVPARKTSRQDSVGVGWEKPPPNEHIDGIWSDEGNADIFPERQVGLGEYGGDVSLSSEGITFGSNATANETVNHRKKRDMSGSFFMEPGRTLRVHLRACTKGHKCSQMSVKPIVVVRDGDIVAKTKGGRLKLTLDNSDPSSMAASTVVATKRQSDDKMLVGGILSDADVNSQYMSEASDSFKPFIVQPESTKAKTDRYLRNRIHRWDGKPLFISTLPDQIIDGPLEITMPFDKTRLDDFMNDYHPRILRWCADDEMWIDAGRTCDTDDDNRRIDWKNGLVTVTSVGMSAGQAETSAPYPVSTAREWRSEDPDNDLLSFLLNTTAPSPAGNVSLTTDGTLSYKPYENYYGTDTVYFTVWEKRTDDESPADCAQTWETRRRAWDKLTNSISTAAPVKKGMLPNPCGTDMINQRRAWVITVLRYKPFQGYFGDDVIKVTATDSVSRDLMTIDLRVLKNPCVNKGMCQGPESDPECKSANRTKGFDGYTCLCPRGYVGDYCETEIDECGSDPCPANYTCINRIGAYECYCHPDWPCHVTQPLLQSWQVVLITVGSVLGFVFVGIAVGAHTATEAQFEFLVDCIHHPSRSVPQSLVIRLPEFPAASGRL</sequence>
<keyword evidence="2" id="KW-0245">EGF-like domain</keyword>